<evidence type="ECO:0000313" key="5">
    <source>
        <dbReference type="EMBL" id="GAG35983.1"/>
    </source>
</evidence>
<name>X0XH79_9ZZZZ</name>
<accession>X0XH79</accession>
<reference evidence="5" key="1">
    <citation type="journal article" date="2014" name="Front. Microbiol.">
        <title>High frequency of phylogenetically diverse reductive dehalogenase-homologous genes in deep subseafloor sedimentary metagenomes.</title>
        <authorList>
            <person name="Kawai M."/>
            <person name="Futagami T."/>
            <person name="Toyoda A."/>
            <person name="Takaki Y."/>
            <person name="Nishi S."/>
            <person name="Hori S."/>
            <person name="Arai W."/>
            <person name="Tsubouchi T."/>
            <person name="Morono Y."/>
            <person name="Uchiyama I."/>
            <person name="Ito T."/>
            <person name="Fujiyama A."/>
            <person name="Inagaki F."/>
            <person name="Takami H."/>
        </authorList>
    </citation>
    <scope>NUCLEOTIDE SEQUENCE</scope>
    <source>
        <strain evidence="5">Expedition CK06-06</strain>
    </source>
</reference>
<dbReference type="InterPro" id="IPR036318">
    <property type="entry name" value="FAD-bd_PCMH-like_sf"/>
</dbReference>
<evidence type="ECO:0000256" key="1">
    <source>
        <dbReference type="ARBA" id="ARBA00022630"/>
    </source>
</evidence>
<evidence type="ECO:0000259" key="4">
    <source>
        <dbReference type="SMART" id="SM01092"/>
    </source>
</evidence>
<dbReference type="Gene3D" id="3.30.465.10">
    <property type="match status" value="1"/>
</dbReference>
<comment type="caution">
    <text evidence="5">The sequence shown here is derived from an EMBL/GenBank/DDBJ whole genome shotgun (WGS) entry which is preliminary data.</text>
</comment>
<keyword evidence="2" id="KW-0274">FAD</keyword>
<keyword evidence="3" id="KW-0560">Oxidoreductase</keyword>
<dbReference type="InterPro" id="IPR016169">
    <property type="entry name" value="FAD-bd_PCMH_sub2"/>
</dbReference>
<dbReference type="SMART" id="SM01092">
    <property type="entry name" value="CO_deh_flav_C"/>
    <property type="match status" value="1"/>
</dbReference>
<dbReference type="InterPro" id="IPR005107">
    <property type="entry name" value="CO_DH_flav_C"/>
</dbReference>
<dbReference type="PANTHER" id="PTHR42659:SF2">
    <property type="entry name" value="XANTHINE DEHYDROGENASE SUBUNIT C-RELATED"/>
    <property type="match status" value="1"/>
</dbReference>
<evidence type="ECO:0000256" key="3">
    <source>
        <dbReference type="ARBA" id="ARBA00023002"/>
    </source>
</evidence>
<gene>
    <name evidence="5" type="ORF">S01H1_65302</name>
</gene>
<dbReference type="EMBL" id="BARS01043098">
    <property type="protein sequence ID" value="GAG35983.1"/>
    <property type="molecule type" value="Genomic_DNA"/>
</dbReference>
<dbReference type="SUPFAM" id="SSF56176">
    <property type="entry name" value="FAD-binding/transporter-associated domain-like"/>
    <property type="match status" value="1"/>
</dbReference>
<evidence type="ECO:0000256" key="2">
    <source>
        <dbReference type="ARBA" id="ARBA00022827"/>
    </source>
</evidence>
<dbReference type="AlphaFoldDB" id="X0XH79"/>
<dbReference type="Pfam" id="PF03450">
    <property type="entry name" value="CO_deh_flav_C"/>
    <property type="match status" value="1"/>
</dbReference>
<dbReference type="InterPro" id="IPR036683">
    <property type="entry name" value="CO_DH_flav_C_dom_sf"/>
</dbReference>
<dbReference type="PANTHER" id="PTHR42659">
    <property type="entry name" value="XANTHINE DEHYDROGENASE SUBUNIT C-RELATED"/>
    <property type="match status" value="1"/>
</dbReference>
<dbReference type="InterPro" id="IPR051312">
    <property type="entry name" value="Diverse_Substr_Oxidored"/>
</dbReference>
<protein>
    <recommendedName>
        <fullName evidence="4">CO dehydrogenase flavoprotein C-terminal domain-containing protein</fullName>
    </recommendedName>
</protein>
<dbReference type="GO" id="GO:0050660">
    <property type="term" value="F:flavin adenine dinucleotide binding"/>
    <property type="evidence" value="ECO:0007669"/>
    <property type="project" value="InterPro"/>
</dbReference>
<dbReference type="GO" id="GO:0016491">
    <property type="term" value="F:oxidoreductase activity"/>
    <property type="evidence" value="ECO:0007669"/>
    <property type="project" value="UniProtKB-KW"/>
</dbReference>
<organism evidence="5">
    <name type="scientific">marine sediment metagenome</name>
    <dbReference type="NCBI Taxonomy" id="412755"/>
    <lineage>
        <taxon>unclassified sequences</taxon>
        <taxon>metagenomes</taxon>
        <taxon>ecological metagenomes</taxon>
    </lineage>
</organism>
<dbReference type="SUPFAM" id="SSF55447">
    <property type="entry name" value="CO dehydrogenase flavoprotein C-terminal domain-like"/>
    <property type="match status" value="1"/>
</dbReference>
<proteinExistence type="predicted"/>
<feature type="domain" description="CO dehydrogenase flavoprotein C-terminal" evidence="4">
    <location>
        <begin position="51"/>
        <end position="152"/>
    </location>
</feature>
<dbReference type="Gene3D" id="3.30.390.50">
    <property type="entry name" value="CO dehydrogenase flavoprotein, C-terminal domain"/>
    <property type="match status" value="1"/>
</dbReference>
<sequence>MVFGAELKLVGAKGERRVLLEDFFTGAGQNVLEREILTEIVVPLPVGQCGTAFTKLTRTITDLAKLNCAVQVTVSGGRCDDIKVVLGAVADRPLRIREVELCIKGQETMDEVIEEAAQRVTESIAPITDVRSTAEYRAQVSKVLVKRTIKQAIERAKVNRQ</sequence>
<keyword evidence="1" id="KW-0285">Flavoprotein</keyword>